<dbReference type="Gene3D" id="2.40.160.20">
    <property type="match status" value="1"/>
</dbReference>
<proteinExistence type="predicted"/>
<dbReference type="RefSeq" id="WP_204656360.1">
    <property type="nucleotide sequence ID" value="NZ_CP056775.1"/>
</dbReference>
<reference evidence="2 3" key="1">
    <citation type="submission" date="2020-06" db="EMBL/GenBank/DDBJ databases">
        <title>Dyadobacter sandarakinus sp. nov., isolated from the soil of the Arctic Yellow River Station.</title>
        <authorList>
            <person name="Zhang Y."/>
            <person name="Peng F."/>
        </authorList>
    </citation>
    <scope>NUCLEOTIDE SEQUENCE [LARGE SCALE GENOMIC DNA]</scope>
    <source>
        <strain evidence="2 3">Q3-56</strain>
    </source>
</reference>
<protein>
    <recommendedName>
        <fullName evidence="4">Outer membrane protein beta-barrel domain-containing protein</fullName>
    </recommendedName>
</protein>
<dbReference type="Proteomes" id="UP000612680">
    <property type="component" value="Chromosome"/>
</dbReference>
<dbReference type="EMBL" id="CP056775">
    <property type="protein sequence ID" value="QRR02027.1"/>
    <property type="molecule type" value="Genomic_DNA"/>
</dbReference>
<keyword evidence="1" id="KW-0732">Signal</keyword>
<sequence length="432" mass="49185">MFRLVLLCLAILPAFSSLAQSDTIFLKEQPDFLLGTAEVQFKKQRVTVKPVHGKSQLIPLDKIREIRFTSGRRVVSKVAREQERLLEILVSGQTSLLFDRAEKQFYFERNDSIFTVLQDHIVRALPIIFGEKRIQEYYASSHVKPIYSAQYLTRLTSFVNQGTAVKQTVYQEALKGFKTTVSAGVYVGIASNSTAFDYFSDYEKGIAVYRPTDFFWYTSVPVGLRFAVQPFRRVSIDLNVYMNKGSVKGIAVDKAGTFLVSFPESLIHPERYDTNLKLTEYASTMWHTDLSFSVFLNKKENARLKPYVFAGPAIAQLFSYQAAFSATYRESANAPATYITRSYQSDARAFMIAFHGGFGVKYALTDKWALRLSAQYSRGLFPKVHAENQLVREENNTSVKAENFGRFDTIFITNFDQYIRSVSGGISLMYQF</sequence>
<feature type="chain" id="PRO_5045187027" description="Outer membrane protein beta-barrel domain-containing protein" evidence="1">
    <location>
        <begin position="20"/>
        <end position="432"/>
    </location>
</feature>
<evidence type="ECO:0008006" key="4">
    <source>
        <dbReference type="Google" id="ProtNLM"/>
    </source>
</evidence>
<feature type="signal peptide" evidence="1">
    <location>
        <begin position="1"/>
        <end position="19"/>
    </location>
</feature>
<organism evidence="2 3">
    <name type="scientific">Dyadobacter sandarakinus</name>
    <dbReference type="NCBI Taxonomy" id="2747268"/>
    <lineage>
        <taxon>Bacteria</taxon>
        <taxon>Pseudomonadati</taxon>
        <taxon>Bacteroidota</taxon>
        <taxon>Cytophagia</taxon>
        <taxon>Cytophagales</taxon>
        <taxon>Spirosomataceae</taxon>
        <taxon>Dyadobacter</taxon>
    </lineage>
</organism>
<evidence type="ECO:0000313" key="3">
    <source>
        <dbReference type="Proteomes" id="UP000612680"/>
    </source>
</evidence>
<keyword evidence="3" id="KW-1185">Reference proteome</keyword>
<evidence type="ECO:0000313" key="2">
    <source>
        <dbReference type="EMBL" id="QRR02027.1"/>
    </source>
</evidence>
<dbReference type="SUPFAM" id="SSF56925">
    <property type="entry name" value="OMPA-like"/>
    <property type="match status" value="1"/>
</dbReference>
<accession>A0ABX7I7E5</accession>
<name>A0ABX7I7E5_9BACT</name>
<evidence type="ECO:0000256" key="1">
    <source>
        <dbReference type="SAM" id="SignalP"/>
    </source>
</evidence>
<gene>
    <name evidence="2" type="ORF">HWI92_14480</name>
</gene>
<dbReference type="InterPro" id="IPR011250">
    <property type="entry name" value="OMP/PagP_B-barrel"/>
</dbReference>